<evidence type="ECO:0000313" key="2">
    <source>
        <dbReference type="EMBL" id="KAH0536425.1"/>
    </source>
</evidence>
<gene>
    <name evidence="2" type="ORF">FGG08_006694</name>
</gene>
<feature type="region of interest" description="Disordered" evidence="1">
    <location>
        <begin position="60"/>
        <end position="85"/>
    </location>
</feature>
<sequence length="588" mass="63498">MYATSGLPSGAEDIERGWKCRRCCSSSAVLNVTEPSSTGIGGDMFCLYYSAETKSVRALNGSGRSASDSSLERTRRELGIPEGEPGTIPVTNIHAVTVPGAAAGWIDTVEMFGNGKLSLKQILAPAIELAEAGFPVSELASSFWHEGEPLMREASPNFHELLKRDLKSGHESFRAPLPGELFKNVYFAKTLKRLAELGKKGFYEGPVAEAIIKVVQDRGGHLSLGDLKRHGELGSEEVDPISLKFNGQDIGRVQNQFVDGEAGDGGIEIWECPPNGQGIVALMALGILQELERAGKVRKFQEGDHNCTEYVAFPSYDRNGGTKFRRYLHAIIESLRMAFADASWFVTDPDVEDVPIKSMLSPSYLATRAELFNPTKASTFLHGSPAHQHCDTVYFAVTDRWGNGASFINSVYSGFGSAIIPKDTGFTLQNRGAGFSLLPGHPNALKPNKRPYHTIIPAMLTNSVDNSLHTVYGVMGGFMQPQGHVQVLLNMLVFKLNPQAALDAPRICIGAGMPGRGKVLGSMICVEEGISDGVVKALKELGHEVQVLTGWERGTFGRGQVIRVHHEDGQVVYSAGSDPRGDGMAVPA</sequence>
<proteinExistence type="predicted"/>
<dbReference type="SUPFAM" id="SSF56235">
    <property type="entry name" value="N-terminal nucleophile aminohydrolases (Ntn hydrolases)"/>
    <property type="match status" value="1"/>
</dbReference>
<dbReference type="Pfam" id="PF01019">
    <property type="entry name" value="G_glu_transpept"/>
    <property type="match status" value="1"/>
</dbReference>
<evidence type="ECO:0008006" key="4">
    <source>
        <dbReference type="Google" id="ProtNLM"/>
    </source>
</evidence>
<feature type="compositionally biased region" description="Basic and acidic residues" evidence="1">
    <location>
        <begin position="70"/>
        <end position="79"/>
    </location>
</feature>
<dbReference type="InterPro" id="IPR052896">
    <property type="entry name" value="GGT-like_enzyme"/>
</dbReference>
<dbReference type="InterPro" id="IPR029055">
    <property type="entry name" value="Ntn_hydrolases_N"/>
</dbReference>
<dbReference type="Gene3D" id="3.60.20.40">
    <property type="match status" value="1"/>
</dbReference>
<comment type="caution">
    <text evidence="2">The sequence shown here is derived from an EMBL/GenBank/DDBJ whole genome shotgun (WGS) entry which is preliminary data.</text>
</comment>
<organism evidence="2 3">
    <name type="scientific">Glutinoglossum americanum</name>
    <dbReference type="NCBI Taxonomy" id="1670608"/>
    <lineage>
        <taxon>Eukaryota</taxon>
        <taxon>Fungi</taxon>
        <taxon>Dikarya</taxon>
        <taxon>Ascomycota</taxon>
        <taxon>Pezizomycotina</taxon>
        <taxon>Geoglossomycetes</taxon>
        <taxon>Geoglossales</taxon>
        <taxon>Geoglossaceae</taxon>
        <taxon>Glutinoglossum</taxon>
    </lineage>
</organism>
<dbReference type="AlphaFoldDB" id="A0A9P8L1M9"/>
<dbReference type="InterPro" id="IPR043137">
    <property type="entry name" value="GGT_ssub_C"/>
</dbReference>
<dbReference type="PRINTS" id="PR01210">
    <property type="entry name" value="GGTRANSPTASE"/>
</dbReference>
<evidence type="ECO:0000313" key="3">
    <source>
        <dbReference type="Proteomes" id="UP000698800"/>
    </source>
</evidence>
<dbReference type="Gene3D" id="1.10.246.130">
    <property type="match status" value="1"/>
</dbReference>
<reference evidence="2" key="1">
    <citation type="submission" date="2021-03" db="EMBL/GenBank/DDBJ databases">
        <title>Comparative genomics and phylogenomic investigation of the class Geoglossomycetes provide insights into ecological specialization and systematics.</title>
        <authorList>
            <person name="Melie T."/>
            <person name="Pirro S."/>
            <person name="Miller A.N."/>
            <person name="Quandt A."/>
        </authorList>
    </citation>
    <scope>NUCLEOTIDE SEQUENCE</scope>
    <source>
        <strain evidence="2">GBOQ0MN5Z8</strain>
    </source>
</reference>
<dbReference type="PANTHER" id="PTHR43881:SF1">
    <property type="entry name" value="GAMMA-GLUTAMYLTRANSPEPTIDASE (AFU_ORTHOLOGUE AFUA_4G13580)"/>
    <property type="match status" value="1"/>
</dbReference>
<dbReference type="InterPro" id="IPR043138">
    <property type="entry name" value="GGT_lsub"/>
</dbReference>
<accession>A0A9P8L1M9</accession>
<protein>
    <recommendedName>
        <fullName evidence="4">Gamma-glutamyltranspeptidase</fullName>
    </recommendedName>
</protein>
<dbReference type="PANTHER" id="PTHR43881">
    <property type="entry name" value="GAMMA-GLUTAMYLTRANSPEPTIDASE (AFU_ORTHOLOGUE AFUA_4G13580)"/>
    <property type="match status" value="1"/>
</dbReference>
<evidence type="ECO:0000256" key="1">
    <source>
        <dbReference type="SAM" id="MobiDB-lite"/>
    </source>
</evidence>
<dbReference type="OrthoDB" id="2015213at2759"/>
<name>A0A9P8L1M9_9PEZI</name>
<dbReference type="EMBL" id="JAGHQL010000206">
    <property type="protein sequence ID" value="KAH0536425.1"/>
    <property type="molecule type" value="Genomic_DNA"/>
</dbReference>
<keyword evidence="3" id="KW-1185">Reference proteome</keyword>
<dbReference type="Proteomes" id="UP000698800">
    <property type="component" value="Unassembled WGS sequence"/>
</dbReference>